<dbReference type="EMBL" id="JAPFFF010000023">
    <property type="protein sequence ID" value="KAK8852471.1"/>
    <property type="molecule type" value="Genomic_DNA"/>
</dbReference>
<feature type="signal peptide" evidence="2">
    <location>
        <begin position="1"/>
        <end position="15"/>
    </location>
</feature>
<proteinExistence type="predicted"/>
<name>A0ABR2HTM9_9EUKA</name>
<feature type="transmembrane region" description="Helical" evidence="1">
    <location>
        <begin position="170"/>
        <end position="190"/>
    </location>
</feature>
<dbReference type="Proteomes" id="UP001470230">
    <property type="component" value="Unassembled WGS sequence"/>
</dbReference>
<feature type="chain" id="PRO_5046111521" evidence="2">
    <location>
        <begin position="16"/>
        <end position="214"/>
    </location>
</feature>
<keyword evidence="1" id="KW-1133">Transmembrane helix</keyword>
<reference evidence="3 4" key="1">
    <citation type="submission" date="2024-04" db="EMBL/GenBank/DDBJ databases">
        <title>Tritrichomonas musculus Genome.</title>
        <authorList>
            <person name="Alves-Ferreira E."/>
            <person name="Grigg M."/>
            <person name="Lorenzi H."/>
            <person name="Galac M."/>
        </authorList>
    </citation>
    <scope>NUCLEOTIDE SEQUENCE [LARGE SCALE GENOMIC DNA]</scope>
    <source>
        <strain evidence="3 4">EAF2021</strain>
    </source>
</reference>
<evidence type="ECO:0000256" key="1">
    <source>
        <dbReference type="SAM" id="Phobius"/>
    </source>
</evidence>
<accession>A0ABR2HTM9</accession>
<feature type="transmembrane region" description="Helical" evidence="1">
    <location>
        <begin position="25"/>
        <end position="45"/>
    </location>
</feature>
<keyword evidence="4" id="KW-1185">Reference proteome</keyword>
<protein>
    <submittedName>
        <fullName evidence="3">Uncharacterized protein</fullName>
    </submittedName>
</protein>
<evidence type="ECO:0000256" key="2">
    <source>
        <dbReference type="SAM" id="SignalP"/>
    </source>
</evidence>
<gene>
    <name evidence="3" type="ORF">M9Y10_017447</name>
</gene>
<organism evidence="3 4">
    <name type="scientific">Tritrichomonas musculus</name>
    <dbReference type="NCBI Taxonomy" id="1915356"/>
    <lineage>
        <taxon>Eukaryota</taxon>
        <taxon>Metamonada</taxon>
        <taxon>Parabasalia</taxon>
        <taxon>Tritrichomonadida</taxon>
        <taxon>Tritrichomonadidae</taxon>
        <taxon>Tritrichomonas</taxon>
    </lineage>
</organism>
<keyword evidence="2" id="KW-0732">Signal</keyword>
<evidence type="ECO:0000313" key="4">
    <source>
        <dbReference type="Proteomes" id="UP001470230"/>
    </source>
</evidence>
<comment type="caution">
    <text evidence="3">The sequence shown here is derived from an EMBL/GenBank/DDBJ whole genome shotgun (WGS) entry which is preliminary data.</text>
</comment>
<evidence type="ECO:0000313" key="3">
    <source>
        <dbReference type="EMBL" id="KAK8852471.1"/>
    </source>
</evidence>
<keyword evidence="1" id="KW-0812">Transmembrane</keyword>
<keyword evidence="1" id="KW-0472">Membrane</keyword>
<sequence>MIILIFVFTFFGGQCSENINLSKSLNFFVVILSLGSFICSILGCYPTLQSKHHIKDYSQMYENAPKGTAFPFCYNYYVDAMLDVIDYTRENGKTEEYFYWVVEIMDKILEKNLLEISRDNISEAIKYYSIAIDMGPADETRDLFLIALKSYEGLAGNGYYNNKLCRPTGVPILAFAILTIIGLFLFMVALCINIRCNESADKANNSIEQNDTQP</sequence>